<keyword evidence="3" id="KW-1185">Reference proteome</keyword>
<feature type="non-terminal residue" evidence="2">
    <location>
        <position position="1"/>
    </location>
</feature>
<evidence type="ECO:0000313" key="3">
    <source>
        <dbReference type="Proteomes" id="UP001432027"/>
    </source>
</evidence>
<evidence type="ECO:0000256" key="1">
    <source>
        <dbReference type="SAM" id="Phobius"/>
    </source>
</evidence>
<sequence length="163" mass="17458">RRMTMIWRVRRGGRLGLGYIHWQLRSHLSDELDELIDAKKLICCLMSSFLRLRSSSSWLPPMGRWAESRGGVAVRAVGVVREGERCDFADRSAPPGNCAAAAATGMGALFESFSHLSSSSLSTCVADGSTVSPLSFPDPALIVGSVGGLVAILTLHFAHSLVS</sequence>
<dbReference type="AlphaFoldDB" id="A0AAV5T973"/>
<keyword evidence="1" id="KW-1133">Transmembrane helix</keyword>
<keyword evidence="1" id="KW-0812">Transmembrane</keyword>
<proteinExistence type="predicted"/>
<name>A0AAV5T973_9BILA</name>
<organism evidence="2 3">
    <name type="scientific">Pristionchus entomophagus</name>
    <dbReference type="NCBI Taxonomy" id="358040"/>
    <lineage>
        <taxon>Eukaryota</taxon>
        <taxon>Metazoa</taxon>
        <taxon>Ecdysozoa</taxon>
        <taxon>Nematoda</taxon>
        <taxon>Chromadorea</taxon>
        <taxon>Rhabditida</taxon>
        <taxon>Rhabditina</taxon>
        <taxon>Diplogasteromorpha</taxon>
        <taxon>Diplogasteroidea</taxon>
        <taxon>Neodiplogasteridae</taxon>
        <taxon>Pristionchus</taxon>
    </lineage>
</organism>
<feature type="transmembrane region" description="Helical" evidence="1">
    <location>
        <begin position="140"/>
        <end position="158"/>
    </location>
</feature>
<reference evidence="2" key="1">
    <citation type="submission" date="2023-10" db="EMBL/GenBank/DDBJ databases">
        <title>Genome assembly of Pristionchus species.</title>
        <authorList>
            <person name="Yoshida K."/>
            <person name="Sommer R.J."/>
        </authorList>
    </citation>
    <scope>NUCLEOTIDE SEQUENCE</scope>
    <source>
        <strain evidence="2">RS0144</strain>
    </source>
</reference>
<dbReference type="Proteomes" id="UP001432027">
    <property type="component" value="Unassembled WGS sequence"/>
</dbReference>
<dbReference type="EMBL" id="BTSX01000003">
    <property type="protein sequence ID" value="GMS88191.1"/>
    <property type="molecule type" value="Genomic_DNA"/>
</dbReference>
<evidence type="ECO:0000313" key="2">
    <source>
        <dbReference type="EMBL" id="GMS88191.1"/>
    </source>
</evidence>
<feature type="non-terminal residue" evidence="2">
    <location>
        <position position="163"/>
    </location>
</feature>
<protein>
    <submittedName>
        <fullName evidence="2">Uncharacterized protein</fullName>
    </submittedName>
</protein>
<accession>A0AAV5T973</accession>
<keyword evidence="1" id="KW-0472">Membrane</keyword>
<comment type="caution">
    <text evidence="2">The sequence shown here is derived from an EMBL/GenBank/DDBJ whole genome shotgun (WGS) entry which is preliminary data.</text>
</comment>
<gene>
    <name evidence="2" type="ORF">PENTCL1PPCAC_10366</name>
</gene>